<dbReference type="EMBL" id="GBXM01097095">
    <property type="protein sequence ID" value="JAH11482.1"/>
    <property type="molecule type" value="Transcribed_RNA"/>
</dbReference>
<proteinExistence type="predicted"/>
<dbReference type="AlphaFoldDB" id="A0A0E9Q4N3"/>
<reference evidence="1" key="1">
    <citation type="submission" date="2014-11" db="EMBL/GenBank/DDBJ databases">
        <authorList>
            <person name="Amaro Gonzalez C."/>
        </authorList>
    </citation>
    <scope>NUCLEOTIDE SEQUENCE</scope>
</reference>
<name>A0A0E9Q4N3_ANGAN</name>
<sequence length="65" mass="7534">MLHNKTLWLVDCTYNLCASGLAIFVEPQNAQYACQTNRKLLTYTQILKTIMCLPAIFKRVHLQTF</sequence>
<accession>A0A0E9Q4N3</accession>
<organism evidence="1">
    <name type="scientific">Anguilla anguilla</name>
    <name type="common">European freshwater eel</name>
    <name type="synonym">Muraena anguilla</name>
    <dbReference type="NCBI Taxonomy" id="7936"/>
    <lineage>
        <taxon>Eukaryota</taxon>
        <taxon>Metazoa</taxon>
        <taxon>Chordata</taxon>
        <taxon>Craniata</taxon>
        <taxon>Vertebrata</taxon>
        <taxon>Euteleostomi</taxon>
        <taxon>Actinopterygii</taxon>
        <taxon>Neopterygii</taxon>
        <taxon>Teleostei</taxon>
        <taxon>Anguilliformes</taxon>
        <taxon>Anguillidae</taxon>
        <taxon>Anguilla</taxon>
    </lineage>
</organism>
<protein>
    <submittedName>
        <fullName evidence="1">Uncharacterized protein</fullName>
    </submittedName>
</protein>
<evidence type="ECO:0000313" key="1">
    <source>
        <dbReference type="EMBL" id="JAH11482.1"/>
    </source>
</evidence>
<reference evidence="1" key="2">
    <citation type="journal article" date="2015" name="Fish Shellfish Immunol.">
        <title>Early steps in the European eel (Anguilla anguilla)-Vibrio vulnificus interaction in the gills: Role of the RtxA13 toxin.</title>
        <authorList>
            <person name="Callol A."/>
            <person name="Pajuelo D."/>
            <person name="Ebbesson L."/>
            <person name="Teles M."/>
            <person name="MacKenzie S."/>
            <person name="Amaro C."/>
        </authorList>
    </citation>
    <scope>NUCLEOTIDE SEQUENCE</scope>
</reference>